<dbReference type="PROSITE" id="PS00198">
    <property type="entry name" value="4FE4S_FER_1"/>
    <property type="match status" value="1"/>
</dbReference>
<organism evidence="8 9">
    <name type="scientific">Paraconexibacter antarcticus</name>
    <dbReference type="NCBI Taxonomy" id="2949664"/>
    <lineage>
        <taxon>Bacteria</taxon>
        <taxon>Bacillati</taxon>
        <taxon>Actinomycetota</taxon>
        <taxon>Thermoleophilia</taxon>
        <taxon>Solirubrobacterales</taxon>
        <taxon>Paraconexibacteraceae</taxon>
        <taxon>Paraconexibacter</taxon>
    </lineage>
</organism>
<feature type="transmembrane region" description="Helical" evidence="6">
    <location>
        <begin position="110"/>
        <end position="129"/>
    </location>
</feature>
<dbReference type="RefSeq" id="WP_254573541.1">
    <property type="nucleotide sequence ID" value="NZ_CP098502.1"/>
</dbReference>
<dbReference type="InterPro" id="IPR051460">
    <property type="entry name" value="HdrC_iron-sulfur_subunit"/>
</dbReference>
<dbReference type="PROSITE" id="PS51379">
    <property type="entry name" value="4FE4S_FER_2"/>
    <property type="match status" value="2"/>
</dbReference>
<dbReference type="EMBL" id="CP098502">
    <property type="protein sequence ID" value="UTI66887.1"/>
    <property type="molecule type" value="Genomic_DNA"/>
</dbReference>
<dbReference type="Pfam" id="PF13237">
    <property type="entry name" value="Fer4_10"/>
    <property type="match status" value="1"/>
</dbReference>
<dbReference type="Proteomes" id="UP001056035">
    <property type="component" value="Chromosome"/>
</dbReference>
<accession>A0ABY5E149</accession>
<evidence type="ECO:0000256" key="5">
    <source>
        <dbReference type="ARBA" id="ARBA00023014"/>
    </source>
</evidence>
<dbReference type="SUPFAM" id="SSF46548">
    <property type="entry name" value="alpha-helical ferredoxin"/>
    <property type="match status" value="1"/>
</dbReference>
<gene>
    <name evidence="8" type="ORF">NBH00_11915</name>
</gene>
<feature type="transmembrane region" description="Helical" evidence="6">
    <location>
        <begin position="6"/>
        <end position="26"/>
    </location>
</feature>
<dbReference type="InterPro" id="IPR017896">
    <property type="entry name" value="4Fe4S_Fe-S-bd"/>
</dbReference>
<dbReference type="Gene3D" id="1.20.950.20">
    <property type="entry name" value="Transmembrane di-heme cytochromes, Chain C"/>
    <property type="match status" value="1"/>
</dbReference>
<name>A0ABY5E149_9ACTN</name>
<dbReference type="Gene3D" id="1.10.1060.10">
    <property type="entry name" value="Alpha-helical ferredoxin"/>
    <property type="match status" value="1"/>
</dbReference>
<keyword evidence="4" id="KW-0408">Iron</keyword>
<evidence type="ECO:0000313" key="9">
    <source>
        <dbReference type="Proteomes" id="UP001056035"/>
    </source>
</evidence>
<evidence type="ECO:0000259" key="7">
    <source>
        <dbReference type="PROSITE" id="PS51379"/>
    </source>
</evidence>
<keyword evidence="6" id="KW-1133">Transmembrane helix</keyword>
<dbReference type="PANTHER" id="PTHR43255">
    <property type="entry name" value="IRON-SULFUR-BINDING OXIDOREDUCTASE FADF-RELATED-RELATED"/>
    <property type="match status" value="1"/>
</dbReference>
<feature type="domain" description="4Fe-4S ferredoxin-type" evidence="7">
    <location>
        <begin position="321"/>
        <end position="352"/>
    </location>
</feature>
<dbReference type="Pfam" id="PF02754">
    <property type="entry name" value="CCG"/>
    <property type="match status" value="2"/>
</dbReference>
<protein>
    <submittedName>
        <fullName evidence="8">(Fe-S)-binding protein</fullName>
    </submittedName>
</protein>
<keyword evidence="1" id="KW-0004">4Fe-4S</keyword>
<keyword evidence="6" id="KW-0812">Transmembrane</keyword>
<dbReference type="InterPro" id="IPR009051">
    <property type="entry name" value="Helical_ferredxn"/>
</dbReference>
<keyword evidence="3" id="KW-0560">Oxidoreductase</keyword>
<keyword evidence="5" id="KW-0411">Iron-sulfur</keyword>
<proteinExistence type="predicted"/>
<dbReference type="InterPro" id="IPR017900">
    <property type="entry name" value="4Fe4S_Fe_S_CS"/>
</dbReference>
<evidence type="ECO:0000256" key="2">
    <source>
        <dbReference type="ARBA" id="ARBA00022723"/>
    </source>
</evidence>
<dbReference type="InterPro" id="IPR036197">
    <property type="entry name" value="NarG-like_sf"/>
</dbReference>
<keyword evidence="9" id="KW-1185">Reference proteome</keyword>
<dbReference type="PANTHER" id="PTHR43255:SF1">
    <property type="entry name" value="IRON-SULFUR-BINDING OXIDOREDUCTASE FADF-RELATED"/>
    <property type="match status" value="1"/>
</dbReference>
<dbReference type="InterPro" id="IPR004017">
    <property type="entry name" value="Cys_rich_dom"/>
</dbReference>
<evidence type="ECO:0000256" key="1">
    <source>
        <dbReference type="ARBA" id="ARBA00022485"/>
    </source>
</evidence>
<evidence type="ECO:0000256" key="6">
    <source>
        <dbReference type="SAM" id="Phobius"/>
    </source>
</evidence>
<feature type="domain" description="4Fe-4S ferredoxin-type" evidence="7">
    <location>
        <begin position="271"/>
        <end position="300"/>
    </location>
</feature>
<sequence length="661" mass="73373">MSPIAFSIALVLALGSFSSILGRRALKLFSAAPAARFDHLGERLKITAIYAFGQKKFLRGEQPAGLMHAFIFWGFMTLGLTVVTLFGRAFDADFYIPLLHPGQPLGDAYTLLRDVIQVTVVIAVTYALYRRLIQHTPRLFGFQPAEKRLHDEPHWEGILILFLILGIMGGSLIHEGARLVLFAGEHRTETERGWEPVSNLVSHLIPGSAAHTMTYVGFWMHNLIVLTFLNLLPLSKHFHIITAIPNVFFGSLRPRGQLSKPDPGKPDDFTWKQVLDMYSCTECGRCSAVCPATASGSPLAPRQLILDLRDDFLGRTERTDDKIVSDEVLWSCTTCMACVEACPVGIEHVPTIIQGRRKLVDQGAMEPMLQDTLQNFAQQGNSYGKSSRMRARWAKGLDFKIPDARKEHVKYLWFVGDFASFDERSQEASRRIAKILHHAGVSFGMLYEAERNAGNDVRRIGEEGLFELLVEQNMEAFAGAEFDAIFTTDPHSLNTLKNEYSEFGEMKPVYHYTELLVELIESGEIALSEPVGSKVTYHDPCYLARYNRITDAPRRLLGAVGAELLEMPRNGTNTFCCGAGGGRIWMDDSKLVERPSEQRVKEAAALGDLDYFVVTCPKDLAMYSDAAATVGVDFQVLEVSALVEQAMGLRDDGAVLAGDAA</sequence>
<reference evidence="8 9" key="1">
    <citation type="submission" date="2022-06" db="EMBL/GenBank/DDBJ databases">
        <title>Paraconexibacter antarcticus.</title>
        <authorList>
            <person name="Kim C.S."/>
        </authorList>
    </citation>
    <scope>NUCLEOTIDE SEQUENCE [LARGE SCALE GENOMIC DNA]</scope>
    <source>
        <strain evidence="8 9">02-257</strain>
    </source>
</reference>
<feature type="transmembrane region" description="Helical" evidence="6">
    <location>
        <begin position="65"/>
        <end position="90"/>
    </location>
</feature>
<evidence type="ECO:0000313" key="8">
    <source>
        <dbReference type="EMBL" id="UTI66887.1"/>
    </source>
</evidence>
<evidence type="ECO:0000256" key="3">
    <source>
        <dbReference type="ARBA" id="ARBA00023002"/>
    </source>
</evidence>
<evidence type="ECO:0000256" key="4">
    <source>
        <dbReference type="ARBA" id="ARBA00023004"/>
    </source>
</evidence>
<dbReference type="SUPFAM" id="SSF103501">
    <property type="entry name" value="Respiratory nitrate reductase 1 gamma chain"/>
    <property type="match status" value="1"/>
</dbReference>
<feature type="transmembrane region" description="Helical" evidence="6">
    <location>
        <begin position="157"/>
        <end position="174"/>
    </location>
</feature>
<keyword evidence="6" id="KW-0472">Membrane</keyword>
<keyword evidence="2" id="KW-0479">Metal-binding</keyword>